<dbReference type="OrthoDB" id="6416577at2759"/>
<dbReference type="EMBL" id="CADCXU010017588">
    <property type="protein sequence ID" value="CAB0006343.1"/>
    <property type="molecule type" value="Genomic_DNA"/>
</dbReference>
<protein>
    <submittedName>
        <fullName evidence="2">Uncharacterized protein</fullName>
    </submittedName>
</protein>
<dbReference type="Proteomes" id="UP000479000">
    <property type="component" value="Unassembled WGS sequence"/>
</dbReference>
<feature type="signal peptide" evidence="1">
    <location>
        <begin position="1"/>
        <end position="18"/>
    </location>
</feature>
<evidence type="ECO:0000256" key="1">
    <source>
        <dbReference type="SAM" id="SignalP"/>
    </source>
</evidence>
<feature type="chain" id="PRO_5026269329" evidence="1">
    <location>
        <begin position="19"/>
        <end position="572"/>
    </location>
</feature>
<name>A0A6H5GSF8_9HEMI</name>
<sequence>MFFRRYQHAFFAVVPTFALCLPRTLFEHTASKFSFPGAVTWQRPIDQRDSVTRSLPSGWICFSIPSPIQWFLLFSGFVNCNTNALQSLTQLHALFYHAGYKAKALLDGQASLYNRQGDLLKLKSPDLVLTPATRRNPRRTRCVIVMHYGPPRPCHFGGFPFRFEGFPEHGIFARADRQREGRLYWSICRRWFQFEFNVDHQISQNQIALVQKFNPNRPRSGTHPKISHRKLRLGRFGTIKICTRPTPTSSRPPIHSPFWVAIDHRPQSLPRIGGSTITLLTNLGQYWIQKIYFHIYTVNESIAIVLKSTIGTELSEKTTITILQLLMEDRCGFLELDLEPCINYFLNKILGRGKVSLITKKNPRWFPKKVLGAGYEHCQQVVFQASIKGNAISAGPILVHINRAVERMRIEYRIRGFTPVISFVETLLEDRNRNQSDVKLAPPPPQTSYQAFEPPPFISPDTSVNGSIVIVLKSRIGTELQKKLFLTHIYSESLPEQVSVLMWENAYLSGWADTLHELTPGTDTTFPFCLSSFTGQIVKGSILPAVPIIPPFGRDRLLHGGGVHFRNARLSQ</sequence>
<keyword evidence="3" id="KW-1185">Reference proteome</keyword>
<dbReference type="AlphaFoldDB" id="A0A6H5GSF8"/>
<evidence type="ECO:0000313" key="3">
    <source>
        <dbReference type="Proteomes" id="UP000479000"/>
    </source>
</evidence>
<accession>A0A6H5GSF8</accession>
<keyword evidence="1" id="KW-0732">Signal</keyword>
<gene>
    <name evidence="2" type="ORF">NTEN_LOCUS11820</name>
</gene>
<proteinExistence type="predicted"/>
<evidence type="ECO:0000313" key="2">
    <source>
        <dbReference type="EMBL" id="CAB0006343.1"/>
    </source>
</evidence>
<reference evidence="2 3" key="1">
    <citation type="submission" date="2020-02" db="EMBL/GenBank/DDBJ databases">
        <authorList>
            <person name="Ferguson B K."/>
        </authorList>
    </citation>
    <scope>NUCLEOTIDE SEQUENCE [LARGE SCALE GENOMIC DNA]</scope>
</reference>
<organism evidence="2 3">
    <name type="scientific">Nesidiocoris tenuis</name>
    <dbReference type="NCBI Taxonomy" id="355587"/>
    <lineage>
        <taxon>Eukaryota</taxon>
        <taxon>Metazoa</taxon>
        <taxon>Ecdysozoa</taxon>
        <taxon>Arthropoda</taxon>
        <taxon>Hexapoda</taxon>
        <taxon>Insecta</taxon>
        <taxon>Pterygota</taxon>
        <taxon>Neoptera</taxon>
        <taxon>Paraneoptera</taxon>
        <taxon>Hemiptera</taxon>
        <taxon>Heteroptera</taxon>
        <taxon>Panheteroptera</taxon>
        <taxon>Cimicomorpha</taxon>
        <taxon>Miridae</taxon>
        <taxon>Dicyphina</taxon>
        <taxon>Nesidiocoris</taxon>
    </lineage>
</organism>